<dbReference type="Proteomes" id="UP000477386">
    <property type="component" value="Unassembled WGS sequence"/>
</dbReference>
<sequence length="234" mass="26111">MKTLAFAFLILLITVPRTHAQTCMGMTLKSGMSFEMSMFSGKDKPTGKVLYQVKDVHQEGKSTVMDIIAQFQDEKGNQRPPYPIHYTCTGDELIADLSGMAQGMQSSMKDMEMRLKTNKLVYPGKFSVGQKLADGQMEADMLSNGSTMMTMNMTVNNRQVEGQQSITTPAGTFDTYKITSDMNFDNRMMSIPIPIRGTMHIVSYRASNQLLDVKSETYNKNGKLMGYTLLSKAN</sequence>
<keyword evidence="4" id="KW-1185">Reference proteome</keyword>
<feature type="chain" id="PRO_5026914610" description="DUF3108 domain-containing protein" evidence="1">
    <location>
        <begin position="21"/>
        <end position="234"/>
    </location>
</feature>
<name>A0A6M0IG83_9BACT</name>
<dbReference type="Pfam" id="PF21347">
    <property type="entry name" value="DUF3108_like"/>
    <property type="match status" value="1"/>
</dbReference>
<dbReference type="EMBL" id="JAAGNZ010000001">
    <property type="protein sequence ID" value="NEU66867.1"/>
    <property type="molecule type" value="Genomic_DNA"/>
</dbReference>
<feature type="signal peptide" evidence="1">
    <location>
        <begin position="1"/>
        <end position="20"/>
    </location>
</feature>
<gene>
    <name evidence="3" type="ORF">GK091_08230</name>
</gene>
<dbReference type="InterPro" id="IPR049279">
    <property type="entry name" value="DUF3108-like"/>
</dbReference>
<dbReference type="RefSeq" id="WP_164036191.1">
    <property type="nucleotide sequence ID" value="NZ_JAAGNZ010000001.1"/>
</dbReference>
<evidence type="ECO:0000313" key="4">
    <source>
        <dbReference type="Proteomes" id="UP000477386"/>
    </source>
</evidence>
<reference evidence="3 4" key="1">
    <citation type="submission" date="2020-02" db="EMBL/GenBank/DDBJ databases">
        <title>Draft genome sequence of two Spirosoma agri KCTC 52727 and Spirosoma terrae KCTC 52035.</title>
        <authorList>
            <person name="Rojas J."/>
            <person name="Ambika Manirajan B."/>
            <person name="Ratering S."/>
            <person name="Suarez C."/>
            <person name="Schnell S."/>
        </authorList>
    </citation>
    <scope>NUCLEOTIDE SEQUENCE [LARGE SCALE GENOMIC DNA]</scope>
    <source>
        <strain evidence="3 4">KCTC 52727</strain>
    </source>
</reference>
<organism evidence="3 4">
    <name type="scientific">Spirosoma agri</name>
    <dbReference type="NCBI Taxonomy" id="1987381"/>
    <lineage>
        <taxon>Bacteria</taxon>
        <taxon>Pseudomonadati</taxon>
        <taxon>Bacteroidota</taxon>
        <taxon>Cytophagia</taxon>
        <taxon>Cytophagales</taxon>
        <taxon>Cytophagaceae</taxon>
        <taxon>Spirosoma</taxon>
    </lineage>
</organism>
<evidence type="ECO:0000256" key="1">
    <source>
        <dbReference type="SAM" id="SignalP"/>
    </source>
</evidence>
<evidence type="ECO:0000259" key="2">
    <source>
        <dbReference type="Pfam" id="PF21347"/>
    </source>
</evidence>
<keyword evidence="1" id="KW-0732">Signal</keyword>
<feature type="domain" description="DUF3108" evidence="2">
    <location>
        <begin position="29"/>
        <end position="230"/>
    </location>
</feature>
<evidence type="ECO:0000313" key="3">
    <source>
        <dbReference type="EMBL" id="NEU66867.1"/>
    </source>
</evidence>
<protein>
    <recommendedName>
        <fullName evidence="2">DUF3108 domain-containing protein</fullName>
    </recommendedName>
</protein>
<dbReference type="Gene3D" id="2.40.360.20">
    <property type="match status" value="1"/>
</dbReference>
<comment type="caution">
    <text evidence="3">The sequence shown here is derived from an EMBL/GenBank/DDBJ whole genome shotgun (WGS) entry which is preliminary data.</text>
</comment>
<accession>A0A6M0IG83</accession>
<proteinExistence type="predicted"/>
<dbReference type="AlphaFoldDB" id="A0A6M0IG83"/>